<dbReference type="PANTHER" id="PTHR47837:SF1">
    <property type="entry name" value="GTP PYROPHOSPHOKINASE YJBM"/>
    <property type="match status" value="1"/>
</dbReference>
<reference evidence="2 3" key="1">
    <citation type="submission" date="2021-03" db="EMBL/GenBank/DDBJ databases">
        <title>Genomic Encyclopedia of Type Strains, Phase IV (KMG-IV): sequencing the most valuable type-strain genomes for metagenomic binning, comparative biology and taxonomic classification.</title>
        <authorList>
            <person name="Goeker M."/>
        </authorList>
    </citation>
    <scope>NUCLEOTIDE SEQUENCE [LARGE SCALE GENOMIC DNA]</scope>
    <source>
        <strain evidence="2 3">DSM 21600</strain>
    </source>
</reference>
<dbReference type="PANTHER" id="PTHR47837">
    <property type="entry name" value="GTP PYROPHOSPHOKINASE YJBM"/>
    <property type="match status" value="1"/>
</dbReference>
<feature type="domain" description="RelA/SpoT" evidence="1">
    <location>
        <begin position="70"/>
        <end position="184"/>
    </location>
</feature>
<evidence type="ECO:0000313" key="2">
    <source>
        <dbReference type="EMBL" id="MBP1851190.1"/>
    </source>
</evidence>
<proteinExistence type="predicted"/>
<dbReference type="Pfam" id="PF04607">
    <property type="entry name" value="RelA_SpoT"/>
    <property type="match status" value="1"/>
</dbReference>
<accession>A0ABS4DZS8</accession>
<dbReference type="InterPro" id="IPR043519">
    <property type="entry name" value="NT_sf"/>
</dbReference>
<organism evidence="2 3">
    <name type="scientific">Rhizobium halophytocola</name>
    <dbReference type="NCBI Taxonomy" id="735519"/>
    <lineage>
        <taxon>Bacteria</taxon>
        <taxon>Pseudomonadati</taxon>
        <taxon>Pseudomonadota</taxon>
        <taxon>Alphaproteobacteria</taxon>
        <taxon>Hyphomicrobiales</taxon>
        <taxon>Rhizobiaceae</taxon>
        <taxon>Rhizobium/Agrobacterium group</taxon>
        <taxon>Rhizobium</taxon>
    </lineage>
</organism>
<dbReference type="InterPro" id="IPR052366">
    <property type="entry name" value="GTP_Pyrophosphokinase"/>
</dbReference>
<dbReference type="InterPro" id="IPR007685">
    <property type="entry name" value="RelA_SpoT"/>
</dbReference>
<dbReference type="SUPFAM" id="SSF81301">
    <property type="entry name" value="Nucleotidyltransferase"/>
    <property type="match status" value="1"/>
</dbReference>
<evidence type="ECO:0000259" key="1">
    <source>
        <dbReference type="SMART" id="SM00954"/>
    </source>
</evidence>
<keyword evidence="3" id="KW-1185">Reference proteome</keyword>
<dbReference type="CDD" id="cd05399">
    <property type="entry name" value="NT_Rel-Spo_like"/>
    <property type="match status" value="1"/>
</dbReference>
<comment type="caution">
    <text evidence="2">The sequence shown here is derived from an EMBL/GenBank/DDBJ whole genome shotgun (WGS) entry which is preliminary data.</text>
</comment>
<evidence type="ECO:0000313" key="3">
    <source>
        <dbReference type="Proteomes" id="UP000759443"/>
    </source>
</evidence>
<name>A0ABS4DZS8_9HYPH</name>
<dbReference type="SMART" id="SM00954">
    <property type="entry name" value="RelA_SpoT"/>
    <property type="match status" value="1"/>
</dbReference>
<dbReference type="EMBL" id="JAGGJU010000006">
    <property type="protein sequence ID" value="MBP1851190.1"/>
    <property type="molecule type" value="Genomic_DNA"/>
</dbReference>
<sequence length="425" mass="49797">MPVEMIYSKSKIDKAGRVLSDQSRPYDELTLELEYAFEDYRRRHLAPLTKLTLEIQQWLQTYDKNYYIAQRLKRRPQIIRKLRRLSVRLTQLQDIGGCRIIVDTDKDVDETLRFIYSKLHSSDIIKILRRTDYRELGRDDSGYRAYHLILQIEGYTIELQIRSKIQHYWSESIERTSVIYGHRLKEGDGHRDVIDYFKQFSNALYRVEQGESLGRDTEIQLQELRVNAEVIIGKSSDRRALGGHVNYDIVKTMSAKEEQSYGQLNNWILVFDWADGNFVLWDIVSRNANQAVEAYSRYERQFPEEEKYEVVLIGTSNIETVQQTHSHYFGIEHHVEALQEMDDSIIGLSHRNELDVGSRRILLTMKRRSHWGKNTINVSTLKNHFCQNVATFEASLTNLRARGLITGNDPISLDVKKAQDINSYV</sequence>
<dbReference type="RefSeq" id="WP_209945637.1">
    <property type="nucleotide sequence ID" value="NZ_JAGGJU010000006.1"/>
</dbReference>
<dbReference type="Gene3D" id="3.30.460.10">
    <property type="entry name" value="Beta Polymerase, domain 2"/>
    <property type="match status" value="1"/>
</dbReference>
<dbReference type="Proteomes" id="UP000759443">
    <property type="component" value="Unassembled WGS sequence"/>
</dbReference>
<protein>
    <submittedName>
        <fullName evidence="2">PpGpp synthetase/RelA/SpoT-type nucleotidyltransferase</fullName>
    </submittedName>
</protein>
<gene>
    <name evidence="2" type="ORF">J2Z17_002633</name>
</gene>